<dbReference type="EMBL" id="CAEZSR010000173">
    <property type="protein sequence ID" value="CAB4584044.1"/>
    <property type="molecule type" value="Genomic_DNA"/>
</dbReference>
<evidence type="ECO:0000259" key="7">
    <source>
        <dbReference type="Pfam" id="PF14378"/>
    </source>
</evidence>
<protein>
    <submittedName>
        <fullName evidence="8">Unannotated protein</fullName>
    </submittedName>
</protein>
<organism evidence="8">
    <name type="scientific">freshwater metagenome</name>
    <dbReference type="NCBI Taxonomy" id="449393"/>
    <lineage>
        <taxon>unclassified sequences</taxon>
        <taxon>metagenomes</taxon>
        <taxon>ecological metagenomes</taxon>
    </lineage>
</organism>
<feature type="transmembrane region" description="Helical" evidence="6">
    <location>
        <begin position="286"/>
        <end position="304"/>
    </location>
</feature>
<dbReference type="GO" id="GO:0016020">
    <property type="term" value="C:membrane"/>
    <property type="evidence" value="ECO:0007669"/>
    <property type="project" value="UniProtKB-SubCell"/>
</dbReference>
<feature type="transmembrane region" description="Helical" evidence="6">
    <location>
        <begin position="310"/>
        <end position="327"/>
    </location>
</feature>
<evidence type="ECO:0000256" key="3">
    <source>
        <dbReference type="ARBA" id="ARBA00022989"/>
    </source>
</evidence>
<gene>
    <name evidence="8" type="ORF">UFOPK1493_03282</name>
</gene>
<evidence type="ECO:0000256" key="6">
    <source>
        <dbReference type="SAM" id="Phobius"/>
    </source>
</evidence>
<dbReference type="InterPro" id="IPR052185">
    <property type="entry name" value="IPC_Synthase-Related"/>
</dbReference>
<dbReference type="InterPro" id="IPR026841">
    <property type="entry name" value="Aur1/Ipt1"/>
</dbReference>
<feature type="transmembrane region" description="Helical" evidence="6">
    <location>
        <begin position="162"/>
        <end position="181"/>
    </location>
</feature>
<dbReference type="Pfam" id="PF14378">
    <property type="entry name" value="PAP2_3"/>
    <property type="match status" value="1"/>
</dbReference>
<feature type="transmembrane region" description="Helical" evidence="6">
    <location>
        <begin position="257"/>
        <end position="279"/>
    </location>
</feature>
<feature type="compositionally biased region" description="Low complexity" evidence="5">
    <location>
        <begin position="7"/>
        <end position="17"/>
    </location>
</feature>
<dbReference type="CDD" id="cd03386">
    <property type="entry name" value="PAP2_Aur1_like"/>
    <property type="match status" value="1"/>
</dbReference>
<comment type="subcellular location">
    <subcellularLocation>
        <location evidence="1">Membrane</location>
        <topology evidence="1">Multi-pass membrane protein</topology>
    </subcellularLocation>
</comment>
<dbReference type="Gene3D" id="1.20.144.10">
    <property type="entry name" value="Phosphatidic acid phosphatase type 2/haloperoxidase"/>
    <property type="match status" value="1"/>
</dbReference>
<proteinExistence type="predicted"/>
<dbReference type="SUPFAM" id="SSF48317">
    <property type="entry name" value="Acid phosphatase/Vanadium-dependent haloperoxidase"/>
    <property type="match status" value="1"/>
</dbReference>
<evidence type="ECO:0000256" key="4">
    <source>
        <dbReference type="ARBA" id="ARBA00023136"/>
    </source>
</evidence>
<keyword evidence="4 6" id="KW-0472">Membrane</keyword>
<name>A0A6J6FAT4_9ZZZZ</name>
<keyword evidence="3 6" id="KW-1133">Transmembrane helix</keyword>
<feature type="transmembrane region" description="Helical" evidence="6">
    <location>
        <begin position="193"/>
        <end position="214"/>
    </location>
</feature>
<evidence type="ECO:0000256" key="1">
    <source>
        <dbReference type="ARBA" id="ARBA00004141"/>
    </source>
</evidence>
<accession>A0A6J6FAT4</accession>
<evidence type="ECO:0000256" key="5">
    <source>
        <dbReference type="SAM" id="MobiDB-lite"/>
    </source>
</evidence>
<reference evidence="8" key="1">
    <citation type="submission" date="2020-05" db="EMBL/GenBank/DDBJ databases">
        <authorList>
            <person name="Chiriac C."/>
            <person name="Salcher M."/>
            <person name="Ghai R."/>
            <person name="Kavagutti S V."/>
        </authorList>
    </citation>
    <scope>NUCLEOTIDE SEQUENCE</scope>
</reference>
<feature type="transmembrane region" description="Helical" evidence="6">
    <location>
        <begin position="69"/>
        <end position="87"/>
    </location>
</feature>
<evidence type="ECO:0000313" key="8">
    <source>
        <dbReference type="EMBL" id="CAB4584044.1"/>
    </source>
</evidence>
<dbReference type="InterPro" id="IPR036938">
    <property type="entry name" value="PAP2/HPO_sf"/>
</dbReference>
<evidence type="ECO:0000256" key="2">
    <source>
        <dbReference type="ARBA" id="ARBA00022692"/>
    </source>
</evidence>
<dbReference type="PANTHER" id="PTHR31310">
    <property type="match status" value="1"/>
</dbReference>
<feature type="region of interest" description="Disordered" evidence="5">
    <location>
        <begin position="1"/>
        <end position="21"/>
    </location>
</feature>
<feature type="domain" description="Inositolphosphotransferase Aur1/Ipt1" evidence="7">
    <location>
        <begin position="136"/>
        <end position="322"/>
    </location>
</feature>
<keyword evidence="2 6" id="KW-0812">Transmembrane</keyword>
<sequence length="476" mass="51961">MAIDAGASSTPATAASSHGDRQAPRDVSAFLAGVPHDPWRPVRLAAMAGVAVTYLWWSRTQGLVTDRISATVAVGVFVVAAFVGHPWRRWGQVAVDAVAYALLWFAYESTRGIADGLGMPLQLHAVRSADGLLFLGTQPTEWTQQAWLEPGVIHWYDLLLSFVYYTHFVVPVIAVAAVWAVSRTMWLRYLRRLATVIGVACMTFVVLPTVPPWMASDERFGFGVGERLIRHTRRGIVELGFGGFAHDWGVALDWSNAVAAMPSLHAAFSLFVVVFVAPLVPRRVRVLLWAYPITMAVALVYFAEHWVIDVLAGWLLVAASFAVWARIEARWRRRDVDTATAALPALGTLASPTGRTDAVRDPIVVALDQSYLSAIVDTAVPGHDAALAHYRGLLERHLADRIRIVARADHLATSDVGPHRGLLAPVAAVHVAGQYRRQAARRQRDHRVATGADASPPDALTLVTARRAGARELYVV</sequence>
<dbReference type="AlphaFoldDB" id="A0A6J6FAT4"/>
<dbReference type="PANTHER" id="PTHR31310:SF7">
    <property type="entry name" value="PA-PHOSPHATASE RELATED-FAMILY PROTEIN DDB_G0268928"/>
    <property type="match status" value="1"/>
</dbReference>